<comment type="similarity">
    <text evidence="7">Belongs to the class I-like SAM-binding methyltransferase superfamily. rRNA adenine N(6)-methyltransferase family.</text>
</comment>
<keyword evidence="6 7" id="KW-0694">RNA-binding</keyword>
<dbReference type="PANTHER" id="PTHR11727:SF7">
    <property type="entry name" value="DIMETHYLADENOSINE TRANSFERASE-RELATED"/>
    <property type="match status" value="1"/>
</dbReference>
<dbReference type="SMART" id="SM00650">
    <property type="entry name" value="rADc"/>
    <property type="match status" value="1"/>
</dbReference>
<dbReference type="GO" id="GO:0003723">
    <property type="term" value="F:RNA binding"/>
    <property type="evidence" value="ECO:0007669"/>
    <property type="project" value="UniProtKB-UniRule"/>
</dbReference>
<evidence type="ECO:0000313" key="9">
    <source>
        <dbReference type="EMBL" id="TGL63746.1"/>
    </source>
</evidence>
<feature type="domain" description="Ribosomal RNA adenine methylase transferase N-terminal" evidence="8">
    <location>
        <begin position="49"/>
        <end position="206"/>
    </location>
</feature>
<dbReference type="InterPro" id="IPR029063">
    <property type="entry name" value="SAM-dependent_MTases_sf"/>
</dbReference>
<accession>A0A4R9KCD0</accession>
<dbReference type="GO" id="GO:0005829">
    <property type="term" value="C:cytosol"/>
    <property type="evidence" value="ECO:0007669"/>
    <property type="project" value="TreeGrafter"/>
</dbReference>
<feature type="binding site" evidence="7">
    <location>
        <position position="86"/>
    </location>
    <ligand>
        <name>S-adenosyl-L-methionine</name>
        <dbReference type="ChEBI" id="CHEBI:59789"/>
    </ligand>
</feature>
<dbReference type="InterPro" id="IPR011530">
    <property type="entry name" value="rRNA_adenine_dimethylase"/>
</dbReference>
<dbReference type="Gene3D" id="1.10.8.100">
    <property type="entry name" value="Ribosomal RNA adenine dimethylase-like, domain 2"/>
    <property type="match status" value="1"/>
</dbReference>
<dbReference type="PROSITE" id="PS51689">
    <property type="entry name" value="SAM_RNA_A_N6_MT"/>
    <property type="match status" value="1"/>
</dbReference>
<keyword evidence="1" id="KW-0963">Cytoplasm</keyword>
<evidence type="ECO:0000259" key="8">
    <source>
        <dbReference type="SMART" id="SM00650"/>
    </source>
</evidence>
<evidence type="ECO:0000313" key="10">
    <source>
        <dbReference type="Proteomes" id="UP000297762"/>
    </source>
</evidence>
<dbReference type="InterPro" id="IPR001737">
    <property type="entry name" value="KsgA/Erm"/>
</dbReference>
<dbReference type="PROSITE" id="PS01131">
    <property type="entry name" value="RRNA_A_DIMETH"/>
    <property type="match status" value="1"/>
</dbReference>
<feature type="binding site" evidence="7">
    <location>
        <position position="37"/>
    </location>
    <ligand>
        <name>S-adenosyl-L-methionine</name>
        <dbReference type="ChEBI" id="CHEBI:59789"/>
    </ligand>
</feature>
<dbReference type="InterPro" id="IPR020596">
    <property type="entry name" value="rRNA_Ade_Mease_Trfase_CS"/>
</dbReference>
<dbReference type="OrthoDB" id="9814755at2"/>
<evidence type="ECO:0000256" key="3">
    <source>
        <dbReference type="ARBA" id="ARBA00022603"/>
    </source>
</evidence>
<evidence type="ECO:0000256" key="4">
    <source>
        <dbReference type="ARBA" id="ARBA00022679"/>
    </source>
</evidence>
<feature type="binding site" evidence="7">
    <location>
        <position position="65"/>
    </location>
    <ligand>
        <name>S-adenosyl-L-methionine</name>
        <dbReference type="ChEBI" id="CHEBI:59789"/>
    </ligand>
</feature>
<dbReference type="PANTHER" id="PTHR11727">
    <property type="entry name" value="DIMETHYLADENOSINE TRANSFERASE"/>
    <property type="match status" value="1"/>
</dbReference>
<dbReference type="EMBL" id="RQGF01000012">
    <property type="protein sequence ID" value="TGL63746.1"/>
    <property type="molecule type" value="Genomic_DNA"/>
</dbReference>
<feature type="binding site" evidence="7">
    <location>
        <position position="35"/>
    </location>
    <ligand>
        <name>S-adenosyl-L-methionine</name>
        <dbReference type="ChEBI" id="CHEBI:59789"/>
    </ligand>
</feature>
<dbReference type="NCBIfam" id="TIGR00755">
    <property type="entry name" value="ksgA"/>
    <property type="match status" value="1"/>
</dbReference>
<organism evidence="9 10">
    <name type="scientific">Leptospira sarikeiensis</name>
    <dbReference type="NCBI Taxonomy" id="2484943"/>
    <lineage>
        <taxon>Bacteria</taxon>
        <taxon>Pseudomonadati</taxon>
        <taxon>Spirochaetota</taxon>
        <taxon>Spirochaetia</taxon>
        <taxon>Leptospirales</taxon>
        <taxon>Leptospiraceae</taxon>
        <taxon>Leptospira</taxon>
    </lineage>
</organism>
<sequence>MEVMNSPEYPFYKPSVIREFLSQKSSAPLKKWGQNFLIDPNAVQTLFSSAESELLQKSELLIEIGPGLGALSHILYRLNKKLKLYEIDPVYYEWLKEFLPEIDISLGDARETLDDPHGLTCFLFGNLPYYITSELILLSLEKLSGLLGAVFLVQKEFAQRVTQEISSLSVYAGAYGKFQSRKTIKAGCFYPAPNVDSSILTFTANRRFVNKNSYQILELLCRVSFWGKRKKIGSSIKEAPLQSFYPNRLPLDLSEEDIRQKLRESLESAGLSLDKRPEELSAENFYQAVDGFPLQKI</sequence>
<evidence type="ECO:0000256" key="5">
    <source>
        <dbReference type="ARBA" id="ARBA00022691"/>
    </source>
</evidence>
<comment type="caution">
    <text evidence="9">The sequence shown here is derived from an EMBL/GenBank/DDBJ whole genome shotgun (WGS) entry which is preliminary data.</text>
</comment>
<keyword evidence="5 7" id="KW-0949">S-adenosyl-L-methionine</keyword>
<keyword evidence="3 7" id="KW-0489">Methyltransferase</keyword>
<name>A0A4R9KCD0_9LEPT</name>
<proteinExistence type="inferred from homology"/>
<evidence type="ECO:0000256" key="6">
    <source>
        <dbReference type="ARBA" id="ARBA00022884"/>
    </source>
</evidence>
<dbReference type="GO" id="GO:0052908">
    <property type="term" value="F:16S rRNA (adenine(1518)-N(6)/adenine(1519)-N(6))-dimethyltransferase activity"/>
    <property type="evidence" value="ECO:0007669"/>
    <property type="project" value="UniProtKB-EC"/>
</dbReference>
<dbReference type="AlphaFoldDB" id="A0A4R9KCD0"/>
<dbReference type="EC" id="2.1.1.182" evidence="9"/>
<dbReference type="SUPFAM" id="SSF53335">
    <property type="entry name" value="S-adenosyl-L-methionine-dependent methyltransferases"/>
    <property type="match status" value="1"/>
</dbReference>
<gene>
    <name evidence="9" type="primary">rsmA</name>
    <name evidence="9" type="ORF">EHQ64_05260</name>
</gene>
<evidence type="ECO:0000256" key="2">
    <source>
        <dbReference type="ARBA" id="ARBA00022552"/>
    </source>
</evidence>
<evidence type="ECO:0000256" key="1">
    <source>
        <dbReference type="ARBA" id="ARBA00022490"/>
    </source>
</evidence>
<dbReference type="Pfam" id="PF00398">
    <property type="entry name" value="RrnaAD"/>
    <property type="match status" value="1"/>
</dbReference>
<dbReference type="InterPro" id="IPR023165">
    <property type="entry name" value="rRNA_Ade_diMease-like_C"/>
</dbReference>
<feature type="binding site" evidence="7">
    <location>
        <position position="126"/>
    </location>
    <ligand>
        <name>S-adenosyl-L-methionine</name>
        <dbReference type="ChEBI" id="CHEBI:59789"/>
    </ligand>
</feature>
<evidence type="ECO:0000256" key="7">
    <source>
        <dbReference type="PROSITE-ProRule" id="PRU01026"/>
    </source>
</evidence>
<dbReference type="Proteomes" id="UP000297762">
    <property type="component" value="Unassembled WGS sequence"/>
</dbReference>
<reference evidence="9" key="1">
    <citation type="journal article" date="2019" name="PLoS Negl. Trop. Dis.">
        <title>Revisiting the worldwide diversity of Leptospira species in the environment.</title>
        <authorList>
            <person name="Vincent A.T."/>
            <person name="Schiettekatte O."/>
            <person name="Bourhy P."/>
            <person name="Veyrier F.J."/>
            <person name="Picardeau M."/>
        </authorList>
    </citation>
    <scope>NUCLEOTIDE SEQUENCE [LARGE SCALE GENOMIC DNA]</scope>
    <source>
        <strain evidence="9">201702455</strain>
    </source>
</reference>
<keyword evidence="10" id="KW-1185">Reference proteome</keyword>
<protein>
    <submittedName>
        <fullName evidence="9">Ribosomal RNA small subunit methyltransferase A</fullName>
        <ecNumber evidence="9">2.1.1.182</ecNumber>
    </submittedName>
</protein>
<dbReference type="Gene3D" id="3.40.50.150">
    <property type="entry name" value="Vaccinia Virus protein VP39"/>
    <property type="match status" value="1"/>
</dbReference>
<feature type="binding site" evidence="7">
    <location>
        <position position="108"/>
    </location>
    <ligand>
        <name>S-adenosyl-L-methionine</name>
        <dbReference type="ChEBI" id="CHEBI:59789"/>
    </ligand>
</feature>
<keyword evidence="2" id="KW-0698">rRNA processing</keyword>
<dbReference type="InterPro" id="IPR020598">
    <property type="entry name" value="rRNA_Ade_methylase_Trfase_N"/>
</dbReference>
<keyword evidence="4 7" id="KW-0808">Transferase</keyword>